<dbReference type="InterPro" id="IPR038071">
    <property type="entry name" value="UROD/MetE-like_sf"/>
</dbReference>
<dbReference type="AlphaFoldDB" id="A0A0G3EFM5"/>
<dbReference type="KEGG" id="vbl:L21SP4_01913"/>
<dbReference type="STRING" id="1307763.L21SP4_01913"/>
<evidence type="ECO:0000313" key="2">
    <source>
        <dbReference type="EMBL" id="AKJ65148.1"/>
    </source>
</evidence>
<dbReference type="EMBL" id="CP010904">
    <property type="protein sequence ID" value="AKJ65148.1"/>
    <property type="molecule type" value="Genomic_DNA"/>
</dbReference>
<dbReference type="SUPFAM" id="SSF51726">
    <property type="entry name" value="UROD/MetE-like"/>
    <property type="match status" value="1"/>
</dbReference>
<reference evidence="2 3" key="2">
    <citation type="journal article" date="2016" name="ISME J.">
        <title>Characterization of the first cultured representative of Verrucomicrobia subdivision 5 indicates the proposal of a novel phylum.</title>
        <authorList>
            <person name="Spring S."/>
            <person name="Bunk B."/>
            <person name="Sproer C."/>
            <person name="Schumann P."/>
            <person name="Rohde M."/>
            <person name="Tindall B.J."/>
            <person name="Klenk H.P."/>
        </authorList>
    </citation>
    <scope>NUCLEOTIDE SEQUENCE [LARGE SCALE GENOMIC DNA]</scope>
    <source>
        <strain evidence="2 3">L21-Fru-AB</strain>
    </source>
</reference>
<dbReference type="GO" id="GO:0032259">
    <property type="term" value="P:methylation"/>
    <property type="evidence" value="ECO:0007669"/>
    <property type="project" value="UniProtKB-KW"/>
</dbReference>
<dbReference type="Gene3D" id="3.20.20.210">
    <property type="match status" value="1"/>
</dbReference>
<dbReference type="GO" id="GO:0008168">
    <property type="term" value="F:methyltransferase activity"/>
    <property type="evidence" value="ECO:0007669"/>
    <property type="project" value="UniProtKB-KW"/>
</dbReference>
<protein>
    <submittedName>
        <fullName evidence="2">Putative methyltransferase</fullName>
    </submittedName>
</protein>
<sequence length="344" mass="37820">MNGRERMNAVLNHEPPDRVPFVPSIYEHGARVIGRSPYETSRSAALTAEAALKSYEIYGHDLVTVGIDIYNVEAEAFGCELSFDPKKYIPGIKSHPLAGSTALDAGGLDIPAPGEGNRLQLIVDATQRVVDEAGDEVWVLATMSGPFSQAAELRGFENLICDMVDTPERVHELMNLTTELSLQQARRISEVGAGVSIFESWATIPLITSDIFAEYVVPYNKKVIEMIKRDYEVPPPAVIMGGDTAMLMDHFIDVGTSLVVADYMTDLELMKEKTRDLQMIVRGCADPKMIERGQWEGVQESIDGLARKKRGMNNFVWGCGCVSLDTGTDALMRFKKMCAEAGGH</sequence>
<proteinExistence type="predicted"/>
<dbReference type="GO" id="GO:0004853">
    <property type="term" value="F:uroporphyrinogen decarboxylase activity"/>
    <property type="evidence" value="ECO:0007669"/>
    <property type="project" value="InterPro"/>
</dbReference>
<dbReference type="OrthoDB" id="9780425at2"/>
<evidence type="ECO:0000313" key="3">
    <source>
        <dbReference type="Proteomes" id="UP000035268"/>
    </source>
</evidence>
<dbReference type="GO" id="GO:0006779">
    <property type="term" value="P:porphyrin-containing compound biosynthetic process"/>
    <property type="evidence" value="ECO:0007669"/>
    <property type="project" value="InterPro"/>
</dbReference>
<dbReference type="InterPro" id="IPR000257">
    <property type="entry name" value="Uroporphyrinogen_deCOase"/>
</dbReference>
<dbReference type="InterPro" id="IPR052024">
    <property type="entry name" value="Methanogen_methyltrans"/>
</dbReference>
<dbReference type="Pfam" id="PF01208">
    <property type="entry name" value="URO-D"/>
    <property type="match status" value="1"/>
</dbReference>
<dbReference type="RefSeq" id="WP_082116665.1">
    <property type="nucleotide sequence ID" value="NZ_CP010904.1"/>
</dbReference>
<gene>
    <name evidence="2" type="ORF">L21SP4_01913</name>
</gene>
<name>A0A0G3EFM5_9BACT</name>
<keyword evidence="3" id="KW-1185">Reference proteome</keyword>
<keyword evidence="2" id="KW-0489">Methyltransferase</keyword>
<keyword evidence="2" id="KW-0808">Transferase</keyword>
<feature type="domain" description="Uroporphyrinogen decarboxylase (URO-D)" evidence="1">
    <location>
        <begin position="4"/>
        <end position="329"/>
    </location>
</feature>
<accession>A0A0G3EFM5</accession>
<dbReference type="Proteomes" id="UP000035268">
    <property type="component" value="Chromosome"/>
</dbReference>
<organism evidence="2 3">
    <name type="scientific">Kiritimatiella glycovorans</name>
    <dbReference type="NCBI Taxonomy" id="1307763"/>
    <lineage>
        <taxon>Bacteria</taxon>
        <taxon>Pseudomonadati</taxon>
        <taxon>Kiritimatiellota</taxon>
        <taxon>Kiritimatiellia</taxon>
        <taxon>Kiritimatiellales</taxon>
        <taxon>Kiritimatiellaceae</taxon>
        <taxon>Kiritimatiella</taxon>
    </lineage>
</organism>
<reference evidence="3" key="1">
    <citation type="submission" date="2015-02" db="EMBL/GenBank/DDBJ databases">
        <title>Description and complete genome sequence of the first cultured representative of the subdivision 5 of the Verrucomicrobia phylum.</title>
        <authorList>
            <person name="Spring S."/>
            <person name="Bunk B."/>
            <person name="Sproer C."/>
            <person name="Klenk H.-P."/>
        </authorList>
    </citation>
    <scope>NUCLEOTIDE SEQUENCE [LARGE SCALE GENOMIC DNA]</scope>
    <source>
        <strain evidence="3">L21-Fru-AB</strain>
    </source>
</reference>
<dbReference type="PANTHER" id="PTHR47099:SF1">
    <property type="entry name" value="METHYLCOBAMIDE:COM METHYLTRANSFERASE MTBA"/>
    <property type="match status" value="1"/>
</dbReference>
<evidence type="ECO:0000259" key="1">
    <source>
        <dbReference type="Pfam" id="PF01208"/>
    </source>
</evidence>
<dbReference type="PANTHER" id="PTHR47099">
    <property type="entry name" value="METHYLCOBAMIDE:COM METHYLTRANSFERASE MTBA"/>
    <property type="match status" value="1"/>
</dbReference>